<protein>
    <submittedName>
        <fullName evidence="3">Ceramide phosphoethanolamine synthase</fullName>
    </submittedName>
</protein>
<evidence type="ECO:0000313" key="2">
    <source>
        <dbReference type="Proteomes" id="UP000504615"/>
    </source>
</evidence>
<dbReference type="Gene3D" id="1.20.120.1760">
    <property type="match status" value="1"/>
</dbReference>
<reference evidence="3" key="1">
    <citation type="submission" date="2025-08" db="UniProtKB">
        <authorList>
            <consortium name="RefSeq"/>
        </authorList>
    </citation>
    <scope>IDENTIFICATION</scope>
</reference>
<dbReference type="InterPro" id="IPR043130">
    <property type="entry name" value="CDP-OH_PTrfase_TM_dom"/>
</dbReference>
<dbReference type="Proteomes" id="UP000504615">
    <property type="component" value="Unplaced"/>
</dbReference>
<gene>
    <name evidence="3" type="primary">LOC105427572</name>
</gene>
<dbReference type="AlphaFoldDB" id="A0A6I9W6K6"/>
<dbReference type="RefSeq" id="XP_011637660.2">
    <property type="nucleotide sequence ID" value="XM_011639358.2"/>
</dbReference>
<dbReference type="GeneID" id="105427572"/>
<keyword evidence="1" id="KW-1133">Transmembrane helix</keyword>
<feature type="transmembrane region" description="Helical" evidence="1">
    <location>
        <begin position="12"/>
        <end position="32"/>
    </location>
</feature>
<dbReference type="InterPro" id="IPR000462">
    <property type="entry name" value="CDP-OH_P_trans"/>
</dbReference>
<proteinExistence type="predicted"/>
<evidence type="ECO:0000256" key="1">
    <source>
        <dbReference type="SAM" id="Phobius"/>
    </source>
</evidence>
<feature type="transmembrane region" description="Helical" evidence="1">
    <location>
        <begin position="331"/>
        <end position="350"/>
    </location>
</feature>
<sequence>MMRLAAFVNRTCLSFLLVFLMYFVGMDLLLYFRVQDYDVRPRSNGTHAYYSPISCDLNPICTVTVKAMTLDHPNHYILSPLASLVDYLLDISNSWTWLTPNSISVSHVMVAVIGARYVTRSSLFHRRVGVVLFQVRAWLDNLDGHVARTRLNVKGERSDVGSVGYLVDGLCDGLGCIALTVAVFFFLRRNNVNRRAGYERLPVRTLSSLSSSPSSSTTLSLPSYSAVLSTSMPWKSPLYSMLMVGLHLSLTSIAWNRYIFVYQDLLESDRTDASSTIDRQDLYDRQTVVFRSPSFWAVALAWKIFNFHAMMDYMLLAIFLDRIWEYVRLAWWQLPAFLLPLIFVSELHYINAYTYVEVSSANESLRSSYAFPDS</sequence>
<feature type="transmembrane region" description="Helical" evidence="1">
    <location>
        <begin position="163"/>
        <end position="187"/>
    </location>
</feature>
<dbReference type="OrthoDB" id="10253254at2759"/>
<keyword evidence="1" id="KW-0472">Membrane</keyword>
<evidence type="ECO:0000313" key="3">
    <source>
        <dbReference type="RefSeq" id="XP_011637660.2"/>
    </source>
</evidence>
<name>A0A6I9W6K6_9HYME</name>
<feature type="transmembrane region" description="Helical" evidence="1">
    <location>
        <begin position="295"/>
        <end position="319"/>
    </location>
</feature>
<dbReference type="KEGG" id="pbar:105427572"/>
<keyword evidence="2" id="KW-1185">Reference proteome</keyword>
<dbReference type="Pfam" id="PF01066">
    <property type="entry name" value="CDP-OH_P_transf"/>
    <property type="match status" value="1"/>
</dbReference>
<keyword evidence="1" id="KW-0812">Transmembrane</keyword>
<dbReference type="CTD" id="37782"/>
<organism evidence="2 3">
    <name type="scientific">Pogonomyrmex barbatus</name>
    <name type="common">red harvester ant</name>
    <dbReference type="NCBI Taxonomy" id="144034"/>
    <lineage>
        <taxon>Eukaryota</taxon>
        <taxon>Metazoa</taxon>
        <taxon>Ecdysozoa</taxon>
        <taxon>Arthropoda</taxon>
        <taxon>Hexapoda</taxon>
        <taxon>Insecta</taxon>
        <taxon>Pterygota</taxon>
        <taxon>Neoptera</taxon>
        <taxon>Endopterygota</taxon>
        <taxon>Hymenoptera</taxon>
        <taxon>Apocrita</taxon>
        <taxon>Aculeata</taxon>
        <taxon>Formicoidea</taxon>
        <taxon>Formicidae</taxon>
        <taxon>Myrmicinae</taxon>
        <taxon>Pogonomyrmex</taxon>
    </lineage>
</organism>
<accession>A0A6I9W6K6</accession>